<dbReference type="Proteomes" id="UP000824209">
    <property type="component" value="Unassembled WGS sequence"/>
</dbReference>
<evidence type="ECO:0000313" key="2">
    <source>
        <dbReference type="EMBL" id="HJB38812.1"/>
    </source>
</evidence>
<feature type="transmembrane region" description="Helical" evidence="1">
    <location>
        <begin position="49"/>
        <end position="73"/>
    </location>
</feature>
<evidence type="ECO:0000313" key="3">
    <source>
        <dbReference type="Proteomes" id="UP000824209"/>
    </source>
</evidence>
<dbReference type="EMBL" id="DWYA01000003">
    <property type="protein sequence ID" value="HJB38812.1"/>
    <property type="molecule type" value="Genomic_DNA"/>
</dbReference>
<accession>A0A9D2M0C6</accession>
<protein>
    <submittedName>
        <fullName evidence="2">DUF2798 domain-containing protein</fullName>
    </submittedName>
</protein>
<organism evidence="2 3">
    <name type="scientific">Candidatus Ruthenibacterium avium</name>
    <dbReference type="NCBI Taxonomy" id="2838751"/>
    <lineage>
        <taxon>Bacteria</taxon>
        <taxon>Bacillati</taxon>
        <taxon>Bacillota</taxon>
        <taxon>Clostridia</taxon>
        <taxon>Eubacteriales</taxon>
        <taxon>Oscillospiraceae</taxon>
        <taxon>Ruthenibacterium</taxon>
    </lineage>
</organism>
<comment type="caution">
    <text evidence="2">The sequence shown here is derived from an EMBL/GenBank/DDBJ whole genome shotgun (WGS) entry which is preliminary data.</text>
</comment>
<dbReference type="Pfam" id="PF11391">
    <property type="entry name" value="DUF2798"/>
    <property type="match status" value="2"/>
</dbReference>
<keyword evidence="1" id="KW-0812">Transmembrane</keyword>
<keyword evidence="1" id="KW-0472">Membrane</keyword>
<gene>
    <name evidence="2" type="ORF">H9943_00255</name>
</gene>
<name>A0A9D2M0C6_9FIRM</name>
<sequence length="160" mass="17828">MPQNKRESLIYTVLMCFVMVLWMSVYNVALQYGKLDFEVITAAWVGFPIAYVFAMCCDCFFVSKIAKGVAFGFLVKPEDSVLKKVICVSSCMVVPMVIIMSLYGAMEGAVHTGNWSHILGAWLYNIPRNFVMALPLQLLIAGPLVRKVFRAAFPVGTVLE</sequence>
<dbReference type="InterPro" id="IPR021529">
    <property type="entry name" value="DUF2798"/>
</dbReference>
<dbReference type="AlphaFoldDB" id="A0A9D2M0C6"/>
<reference evidence="2" key="1">
    <citation type="journal article" date="2021" name="PeerJ">
        <title>Extensive microbial diversity within the chicken gut microbiome revealed by metagenomics and culture.</title>
        <authorList>
            <person name="Gilroy R."/>
            <person name="Ravi A."/>
            <person name="Getino M."/>
            <person name="Pursley I."/>
            <person name="Horton D.L."/>
            <person name="Alikhan N.F."/>
            <person name="Baker D."/>
            <person name="Gharbi K."/>
            <person name="Hall N."/>
            <person name="Watson M."/>
            <person name="Adriaenssens E.M."/>
            <person name="Foster-Nyarko E."/>
            <person name="Jarju S."/>
            <person name="Secka A."/>
            <person name="Antonio M."/>
            <person name="Oren A."/>
            <person name="Chaudhuri R.R."/>
            <person name="La Ragione R."/>
            <person name="Hildebrand F."/>
            <person name="Pallen M.J."/>
        </authorList>
    </citation>
    <scope>NUCLEOTIDE SEQUENCE</scope>
    <source>
        <strain evidence="2">ChiBcec8-14828</strain>
    </source>
</reference>
<feature type="transmembrane region" description="Helical" evidence="1">
    <location>
        <begin position="126"/>
        <end position="145"/>
    </location>
</feature>
<keyword evidence="1" id="KW-1133">Transmembrane helix</keyword>
<evidence type="ECO:0000256" key="1">
    <source>
        <dbReference type="SAM" id="Phobius"/>
    </source>
</evidence>
<feature type="transmembrane region" description="Helical" evidence="1">
    <location>
        <begin position="85"/>
        <end position="106"/>
    </location>
</feature>
<feature type="transmembrane region" description="Helical" evidence="1">
    <location>
        <begin position="9"/>
        <end position="29"/>
    </location>
</feature>
<proteinExistence type="predicted"/>
<reference evidence="2" key="2">
    <citation type="submission" date="2021-04" db="EMBL/GenBank/DDBJ databases">
        <authorList>
            <person name="Gilroy R."/>
        </authorList>
    </citation>
    <scope>NUCLEOTIDE SEQUENCE</scope>
    <source>
        <strain evidence="2">ChiBcec8-14828</strain>
    </source>
</reference>